<name>A0A8J7CX60_9RHOB</name>
<dbReference type="RefSeq" id="WP_193185942.1">
    <property type="nucleotide sequence ID" value="NZ_JACVXA010000077.1"/>
</dbReference>
<keyword evidence="6" id="KW-1185">Reference proteome</keyword>
<dbReference type="InterPro" id="IPR027417">
    <property type="entry name" value="P-loop_NTPase"/>
</dbReference>
<dbReference type="PANTHER" id="PTHR45772">
    <property type="entry name" value="CONSERVED COMPONENT OF ABC TRANSPORTER FOR NATURAL AMINO ACIDS-RELATED"/>
    <property type="match status" value="1"/>
</dbReference>
<evidence type="ECO:0000313" key="5">
    <source>
        <dbReference type="EMBL" id="MBE3640199.1"/>
    </source>
</evidence>
<dbReference type="GO" id="GO:0005524">
    <property type="term" value="F:ATP binding"/>
    <property type="evidence" value="ECO:0007669"/>
    <property type="project" value="UniProtKB-KW"/>
</dbReference>
<protein>
    <submittedName>
        <fullName evidence="5">ABC transporter ATP-binding protein</fullName>
    </submittedName>
</protein>
<dbReference type="PROSITE" id="PS00211">
    <property type="entry name" value="ABC_TRANSPORTER_1"/>
    <property type="match status" value="1"/>
</dbReference>
<reference evidence="5" key="1">
    <citation type="submission" date="2020-09" db="EMBL/GenBank/DDBJ databases">
        <title>A novel bacterium of genus Mangrovicoccus, isolated from South China Sea.</title>
        <authorList>
            <person name="Huang H."/>
            <person name="Mo K."/>
            <person name="Hu Y."/>
        </authorList>
    </citation>
    <scope>NUCLEOTIDE SEQUENCE</scope>
    <source>
        <strain evidence="5">HB182678</strain>
    </source>
</reference>
<dbReference type="Gene3D" id="3.40.50.300">
    <property type="entry name" value="P-loop containing nucleotide triphosphate hydrolases"/>
    <property type="match status" value="1"/>
</dbReference>
<dbReference type="SUPFAM" id="SSF52540">
    <property type="entry name" value="P-loop containing nucleoside triphosphate hydrolases"/>
    <property type="match status" value="1"/>
</dbReference>
<dbReference type="GO" id="GO:0005886">
    <property type="term" value="C:plasma membrane"/>
    <property type="evidence" value="ECO:0007669"/>
    <property type="project" value="TreeGrafter"/>
</dbReference>
<evidence type="ECO:0000259" key="4">
    <source>
        <dbReference type="PROSITE" id="PS50893"/>
    </source>
</evidence>
<dbReference type="PANTHER" id="PTHR45772:SF9">
    <property type="entry name" value="CONSERVED COMPONENT OF ABC TRANSPORTER FOR NATURAL AMINO ACIDS"/>
    <property type="match status" value="1"/>
</dbReference>
<dbReference type="Pfam" id="PF00005">
    <property type="entry name" value="ABC_tran"/>
    <property type="match status" value="1"/>
</dbReference>
<dbReference type="Pfam" id="PF12399">
    <property type="entry name" value="BCA_ABC_TP_C"/>
    <property type="match status" value="1"/>
</dbReference>
<evidence type="ECO:0000256" key="2">
    <source>
        <dbReference type="ARBA" id="ARBA00022741"/>
    </source>
</evidence>
<comment type="caution">
    <text evidence="5">The sequence shown here is derived from an EMBL/GenBank/DDBJ whole genome shotgun (WGS) entry which is preliminary data.</text>
</comment>
<dbReference type="InterPro" id="IPR003593">
    <property type="entry name" value="AAA+_ATPase"/>
</dbReference>
<keyword evidence="1" id="KW-0813">Transport</keyword>
<proteinExistence type="predicted"/>
<dbReference type="EMBL" id="JACVXA010000077">
    <property type="protein sequence ID" value="MBE3640199.1"/>
    <property type="molecule type" value="Genomic_DNA"/>
</dbReference>
<dbReference type="Proteomes" id="UP000609121">
    <property type="component" value="Unassembled WGS sequence"/>
</dbReference>
<feature type="domain" description="ABC transporter" evidence="4">
    <location>
        <begin position="6"/>
        <end position="253"/>
    </location>
</feature>
<dbReference type="InterPro" id="IPR003439">
    <property type="entry name" value="ABC_transporter-like_ATP-bd"/>
</dbReference>
<accession>A0A8J7CX60</accession>
<evidence type="ECO:0000313" key="6">
    <source>
        <dbReference type="Proteomes" id="UP000609121"/>
    </source>
</evidence>
<sequence length="257" mass="26600">MTDTILELDGVVKEFAGFRAVGGPQGLSFSLRRGGFLGLIGPNGAGKSTTFNLISGVMPPTAGRVTFDGTDISRLSTAETAALGLGRTFQTPRAFASLSVLDNVMAGLAHPAEGPLAALLGRWKPAEAELTGRAEAALERVGLIARRHDSVANLSGGELRMLEVARQLVRAPRLLLLDEPTAGVDPTLQGKLSEILAGLHAAGTTLVVVEHNLGFLMSLADSVVVLQNGALLAEGAPADIRRDPAVIAAYLGADHDA</sequence>
<dbReference type="PROSITE" id="PS50893">
    <property type="entry name" value="ABC_TRANSPORTER_2"/>
    <property type="match status" value="1"/>
</dbReference>
<dbReference type="SMART" id="SM00382">
    <property type="entry name" value="AAA"/>
    <property type="match status" value="1"/>
</dbReference>
<dbReference type="CDD" id="cd03219">
    <property type="entry name" value="ABC_Mj1267_LivG_branched"/>
    <property type="match status" value="1"/>
</dbReference>
<keyword evidence="3 5" id="KW-0067">ATP-binding</keyword>
<organism evidence="5 6">
    <name type="scientific">Mangrovicoccus algicola</name>
    <dbReference type="NCBI Taxonomy" id="2771008"/>
    <lineage>
        <taxon>Bacteria</taxon>
        <taxon>Pseudomonadati</taxon>
        <taxon>Pseudomonadota</taxon>
        <taxon>Alphaproteobacteria</taxon>
        <taxon>Rhodobacterales</taxon>
        <taxon>Paracoccaceae</taxon>
        <taxon>Mangrovicoccus</taxon>
    </lineage>
</organism>
<dbReference type="InterPro" id="IPR032823">
    <property type="entry name" value="BCA_ABC_TP_C"/>
</dbReference>
<dbReference type="GO" id="GO:0016887">
    <property type="term" value="F:ATP hydrolysis activity"/>
    <property type="evidence" value="ECO:0007669"/>
    <property type="project" value="InterPro"/>
</dbReference>
<evidence type="ECO:0000256" key="1">
    <source>
        <dbReference type="ARBA" id="ARBA00022448"/>
    </source>
</evidence>
<evidence type="ECO:0000256" key="3">
    <source>
        <dbReference type="ARBA" id="ARBA00022840"/>
    </source>
</evidence>
<dbReference type="AlphaFoldDB" id="A0A8J7CX60"/>
<gene>
    <name evidence="5" type="ORF">ICN82_18495</name>
</gene>
<dbReference type="InterPro" id="IPR051120">
    <property type="entry name" value="ABC_AA/LPS_Transport"/>
</dbReference>
<keyword evidence="2" id="KW-0547">Nucleotide-binding</keyword>
<dbReference type="InterPro" id="IPR017871">
    <property type="entry name" value="ABC_transporter-like_CS"/>
</dbReference>